<name>A0AAU6Q1L3_9DEIO</name>
<dbReference type="PANTHER" id="PTHR37463:SF1">
    <property type="entry name" value="DUF2256 DOMAIN-CONTAINING PROTEIN"/>
    <property type="match status" value="1"/>
</dbReference>
<evidence type="ECO:0000256" key="1">
    <source>
        <dbReference type="SAM" id="MobiDB-lite"/>
    </source>
</evidence>
<dbReference type="AlphaFoldDB" id="A0AAU6Q1L3"/>
<feature type="region of interest" description="Disordered" evidence="1">
    <location>
        <begin position="1"/>
        <end position="21"/>
    </location>
</feature>
<organism evidence="2">
    <name type="scientific">Deinococcus sp. VB142</name>
    <dbReference type="NCBI Taxonomy" id="3112952"/>
    <lineage>
        <taxon>Bacteria</taxon>
        <taxon>Thermotogati</taxon>
        <taxon>Deinococcota</taxon>
        <taxon>Deinococci</taxon>
        <taxon>Deinococcales</taxon>
        <taxon>Deinococcaceae</taxon>
        <taxon>Deinococcus</taxon>
    </lineage>
</organism>
<accession>A0AAU6Q1L3</accession>
<proteinExistence type="predicted"/>
<protein>
    <submittedName>
        <fullName evidence="2">DUF2256 domain-containing protein</fullName>
    </submittedName>
</protein>
<dbReference type="InterPro" id="IPR017136">
    <property type="entry name" value="UCP037205"/>
</dbReference>
<dbReference type="Pfam" id="PF10013">
    <property type="entry name" value="DUF2256"/>
    <property type="match status" value="1"/>
</dbReference>
<dbReference type="EMBL" id="CP149782">
    <property type="protein sequence ID" value="WYF44521.1"/>
    <property type="molecule type" value="Genomic_DNA"/>
</dbReference>
<evidence type="ECO:0000313" key="2">
    <source>
        <dbReference type="EMBL" id="WYF44521.1"/>
    </source>
</evidence>
<reference evidence="2" key="1">
    <citation type="submission" date="2024-03" db="EMBL/GenBank/DDBJ databases">
        <title>Deinococcus weizhi sp. nov., isolated from human skin.</title>
        <authorList>
            <person name="Wei Z."/>
            <person name="Tian F."/>
            <person name="Yang C."/>
            <person name="Xin L.T."/>
            <person name="Wen Z.J."/>
            <person name="Lan K.C."/>
            <person name="Yu L."/>
            <person name="Zhe W."/>
            <person name="Dan F.D."/>
            <person name="Jun W."/>
            <person name="Rui Z."/>
            <person name="Yong X.J."/>
            <person name="Ting Y."/>
            <person name="Wei X."/>
            <person name="Xu Z.G."/>
            <person name="Xin Z."/>
            <person name="Dong F.G."/>
            <person name="Ni X.M."/>
            <person name="Zheng M.G."/>
            <person name="Chun Y."/>
            <person name="Qian W.X."/>
        </authorList>
    </citation>
    <scope>NUCLEOTIDE SEQUENCE</scope>
    <source>
        <strain evidence="2">VB142</strain>
    </source>
</reference>
<sequence length="57" mass="6500">MAKSNPGKTFGGGRPPSQRPSKICARCGLPFSWRKKWERDWAQVKYCSERCRRGGQA</sequence>
<dbReference type="RefSeq" id="WP_339095723.1">
    <property type="nucleotide sequence ID" value="NZ_CP149782.1"/>
</dbReference>
<dbReference type="PANTHER" id="PTHR37463">
    <property type="entry name" value="GSL3115 PROTEIN"/>
    <property type="match status" value="1"/>
</dbReference>
<gene>
    <name evidence="2" type="ORF">WDJ50_14200</name>
</gene>